<dbReference type="PROSITE" id="PS51257">
    <property type="entry name" value="PROKAR_LIPOPROTEIN"/>
    <property type="match status" value="1"/>
</dbReference>
<dbReference type="Proteomes" id="UP000518605">
    <property type="component" value="Unassembled WGS sequence"/>
</dbReference>
<evidence type="ECO:0000313" key="1">
    <source>
        <dbReference type="EMBL" id="MBB3153849.1"/>
    </source>
</evidence>
<dbReference type="AlphaFoldDB" id="A0A7W5GAZ8"/>
<name>A0A7W5GAZ8_9BACL</name>
<evidence type="ECO:0000313" key="2">
    <source>
        <dbReference type="Proteomes" id="UP000518605"/>
    </source>
</evidence>
<protein>
    <submittedName>
        <fullName evidence="1">Uncharacterized protein</fullName>
    </submittedName>
</protein>
<proteinExistence type="predicted"/>
<dbReference type="RefSeq" id="WP_183566207.1">
    <property type="nucleotide sequence ID" value="NZ_CBCSLB010000012.1"/>
</dbReference>
<sequence>MNLMKPVFVGTLLVILFLSGCGNFQVSKSVGSEGTVSLPTSSTISTEERIPSEGNELRKIAWERVGNIAKETVIGDWKEGSNLNLS</sequence>
<keyword evidence="2" id="KW-1185">Reference proteome</keyword>
<reference evidence="1 2" key="1">
    <citation type="submission" date="2020-08" db="EMBL/GenBank/DDBJ databases">
        <title>Genomic Encyclopedia of Type Strains, Phase III (KMG-III): the genomes of soil and plant-associated and newly described type strains.</title>
        <authorList>
            <person name="Whitman W."/>
        </authorList>
    </citation>
    <scope>NUCLEOTIDE SEQUENCE [LARGE SCALE GENOMIC DNA]</scope>
    <source>
        <strain evidence="1 2">CECT 8234</strain>
    </source>
</reference>
<comment type="caution">
    <text evidence="1">The sequence shown here is derived from an EMBL/GenBank/DDBJ whole genome shotgun (WGS) entry which is preliminary data.</text>
</comment>
<accession>A0A7W5GAZ8</accession>
<gene>
    <name evidence="1" type="ORF">FHS16_003924</name>
</gene>
<dbReference type="EMBL" id="JACHXW010000012">
    <property type="protein sequence ID" value="MBB3153849.1"/>
    <property type="molecule type" value="Genomic_DNA"/>
</dbReference>
<organism evidence="1 2">
    <name type="scientific">Paenibacillus endophyticus</name>
    <dbReference type="NCBI Taxonomy" id="1294268"/>
    <lineage>
        <taxon>Bacteria</taxon>
        <taxon>Bacillati</taxon>
        <taxon>Bacillota</taxon>
        <taxon>Bacilli</taxon>
        <taxon>Bacillales</taxon>
        <taxon>Paenibacillaceae</taxon>
        <taxon>Paenibacillus</taxon>
    </lineage>
</organism>